<protein>
    <submittedName>
        <fullName evidence="1">Uncharacterized protein</fullName>
    </submittedName>
</protein>
<name>A0A0W0G7W5_MONRR</name>
<organism evidence="1 2">
    <name type="scientific">Moniliophthora roreri</name>
    <name type="common">Frosty pod rot fungus</name>
    <name type="synonym">Monilia roreri</name>
    <dbReference type="NCBI Taxonomy" id="221103"/>
    <lineage>
        <taxon>Eukaryota</taxon>
        <taxon>Fungi</taxon>
        <taxon>Dikarya</taxon>
        <taxon>Basidiomycota</taxon>
        <taxon>Agaricomycotina</taxon>
        <taxon>Agaricomycetes</taxon>
        <taxon>Agaricomycetidae</taxon>
        <taxon>Agaricales</taxon>
        <taxon>Marasmiineae</taxon>
        <taxon>Marasmiaceae</taxon>
        <taxon>Moniliophthora</taxon>
    </lineage>
</organism>
<evidence type="ECO:0000313" key="1">
    <source>
        <dbReference type="EMBL" id="KTB44669.1"/>
    </source>
</evidence>
<dbReference type="EMBL" id="LATX01000882">
    <property type="protein sequence ID" value="KTB44669.1"/>
    <property type="molecule type" value="Genomic_DNA"/>
</dbReference>
<comment type="caution">
    <text evidence="1">The sequence shown here is derived from an EMBL/GenBank/DDBJ whole genome shotgun (WGS) entry which is preliminary data.</text>
</comment>
<sequence>MLVMYWQVWNGGWEERGDPEKVVEKNAGNFRAGPSMTTKSYIPLRSGQSLGQSLGHFSSVLDEQQGPKIDTHLVGFNLSSYEIETRVSGAPCGSALVWIVGVPKRKNMQLKITSREQQRWSYITRMK</sequence>
<proteinExistence type="predicted"/>
<dbReference type="Proteomes" id="UP000054988">
    <property type="component" value="Unassembled WGS sequence"/>
</dbReference>
<evidence type="ECO:0000313" key="2">
    <source>
        <dbReference type="Proteomes" id="UP000054988"/>
    </source>
</evidence>
<accession>A0A0W0G7W5</accession>
<dbReference type="AlphaFoldDB" id="A0A0W0G7W5"/>
<gene>
    <name evidence="1" type="ORF">WG66_2754</name>
</gene>
<reference evidence="1 2" key="1">
    <citation type="submission" date="2015-12" db="EMBL/GenBank/DDBJ databases">
        <title>Draft genome sequence of Moniliophthora roreri, the causal agent of frosty pod rot of cacao.</title>
        <authorList>
            <person name="Aime M.C."/>
            <person name="Diaz-Valderrama J.R."/>
            <person name="Kijpornyongpan T."/>
            <person name="Phillips-Mora W."/>
        </authorList>
    </citation>
    <scope>NUCLEOTIDE SEQUENCE [LARGE SCALE GENOMIC DNA]</scope>
    <source>
        <strain evidence="1 2">MCA 2952</strain>
    </source>
</reference>